<evidence type="ECO:0000256" key="3">
    <source>
        <dbReference type="SAM" id="MobiDB-lite"/>
    </source>
</evidence>
<keyword evidence="2" id="KW-0808">Transferase</keyword>
<evidence type="ECO:0000313" key="4">
    <source>
        <dbReference type="EMBL" id="NJB73460.1"/>
    </source>
</evidence>
<dbReference type="PANTHER" id="PTHR30160:SF1">
    <property type="entry name" value="LIPOPOLYSACCHARIDE 1,2-N-ACETYLGLUCOSAMINETRANSFERASE-RELATED"/>
    <property type="match status" value="1"/>
</dbReference>
<proteinExistence type="predicted"/>
<reference evidence="4 5" key="1">
    <citation type="submission" date="2020-03" db="EMBL/GenBank/DDBJ databases">
        <title>Genomic Encyclopedia of Type Strains, Phase IV (KMG-IV): sequencing the most valuable type-strain genomes for metagenomic binning, comparative biology and taxonomic classification.</title>
        <authorList>
            <person name="Goeker M."/>
        </authorList>
    </citation>
    <scope>NUCLEOTIDE SEQUENCE [LARGE SCALE GENOMIC DNA]</scope>
    <source>
        <strain evidence="4 5">DSM 18888</strain>
    </source>
</reference>
<dbReference type="Pfam" id="PF01075">
    <property type="entry name" value="Glyco_transf_9"/>
    <property type="match status" value="1"/>
</dbReference>
<gene>
    <name evidence="4" type="ORF">GGR96_000532</name>
</gene>
<dbReference type="InterPro" id="IPR051199">
    <property type="entry name" value="LPS_LOS_Heptosyltrfase"/>
</dbReference>
<accession>A0ABX0WVT1</accession>
<name>A0ABX0WVT1_9PROT</name>
<dbReference type="CDD" id="cd03789">
    <property type="entry name" value="GT9_LPS_heptosyltransferase"/>
    <property type="match status" value="1"/>
</dbReference>
<dbReference type="InterPro" id="IPR002201">
    <property type="entry name" value="Glyco_trans_9"/>
</dbReference>
<evidence type="ECO:0000256" key="2">
    <source>
        <dbReference type="ARBA" id="ARBA00022679"/>
    </source>
</evidence>
<keyword evidence="5" id="KW-1185">Reference proteome</keyword>
<dbReference type="Proteomes" id="UP000556869">
    <property type="component" value="Unassembled WGS sequence"/>
</dbReference>
<feature type="region of interest" description="Disordered" evidence="3">
    <location>
        <begin position="1"/>
        <end position="24"/>
    </location>
</feature>
<evidence type="ECO:0000256" key="1">
    <source>
        <dbReference type="ARBA" id="ARBA00022676"/>
    </source>
</evidence>
<dbReference type="RefSeq" id="WP_083996973.1">
    <property type="nucleotide sequence ID" value="NZ_BAAAEQ010000001.1"/>
</dbReference>
<keyword evidence="1" id="KW-0328">Glycosyltransferase</keyword>
<protein>
    <submittedName>
        <fullName evidence="4">ADP-heptose:LPS heptosyltransferase</fullName>
    </submittedName>
</protein>
<dbReference type="EMBL" id="JAATJD010000001">
    <property type="protein sequence ID" value="NJB73460.1"/>
    <property type="molecule type" value="Genomic_DNA"/>
</dbReference>
<dbReference type="PANTHER" id="PTHR30160">
    <property type="entry name" value="TETRAACYLDISACCHARIDE 4'-KINASE-RELATED"/>
    <property type="match status" value="1"/>
</dbReference>
<dbReference type="Gene3D" id="3.40.50.2000">
    <property type="entry name" value="Glycogen Phosphorylase B"/>
    <property type="match status" value="2"/>
</dbReference>
<evidence type="ECO:0000313" key="5">
    <source>
        <dbReference type="Proteomes" id="UP000556869"/>
    </source>
</evidence>
<organism evidence="4 5">
    <name type="scientific">Thalassospira tepidiphila</name>
    <dbReference type="NCBI Taxonomy" id="393657"/>
    <lineage>
        <taxon>Bacteria</taxon>
        <taxon>Pseudomonadati</taxon>
        <taxon>Pseudomonadota</taxon>
        <taxon>Alphaproteobacteria</taxon>
        <taxon>Rhodospirillales</taxon>
        <taxon>Thalassospiraceae</taxon>
        <taxon>Thalassospira</taxon>
    </lineage>
</organism>
<sequence length="344" mass="38070">MTDNKTESMSVNPDDFWVDEQPVEGTEESKRKRILVIKLSALGDVVLAMGPFAAIRAAHPDAHITVLTTRPYVDLMKSSGFFDSIAIDRRPKLSQLREVLALRRFLRNGNFDRVYDLQTSDRSGFYYKLFWPGPKPEWSGIARGCSHPHANSERSNMHTIDRHADQLADAGIKDVPAPYISGPDIDLDRFGIRSPFVLICPGGAPHRPAKRWPAERFGLLAKKLADYRLTPVLIGTNSEADVLNRIDQMCPKARNLMGRTGFLDIASLAARSVLAIGNDTGPMHIAAAAGAPSVVLFSRDSDPKLSAPRGHGPNAVSIVRESDLRQLTVNRVMEVIRERLDLTD</sequence>
<comment type="caution">
    <text evidence="4">The sequence shown here is derived from an EMBL/GenBank/DDBJ whole genome shotgun (WGS) entry which is preliminary data.</text>
</comment>
<dbReference type="SUPFAM" id="SSF53756">
    <property type="entry name" value="UDP-Glycosyltransferase/glycogen phosphorylase"/>
    <property type="match status" value="1"/>
</dbReference>